<feature type="domain" description="EF-hand" evidence="13">
    <location>
        <begin position="658"/>
        <end position="693"/>
    </location>
</feature>
<dbReference type="InterPro" id="IPR018247">
    <property type="entry name" value="EF_Hand_1_Ca_BS"/>
</dbReference>
<evidence type="ECO:0000256" key="6">
    <source>
        <dbReference type="ARBA" id="ARBA00022837"/>
    </source>
</evidence>
<dbReference type="InterPro" id="IPR019804">
    <property type="entry name" value="Ras_G-nucl-exch_fac_CS"/>
</dbReference>
<dbReference type="InterPro" id="IPR001895">
    <property type="entry name" value="RASGEF_cat_dom"/>
</dbReference>
<feature type="domain" description="N-terminal Ras-GEF" evidence="12">
    <location>
        <begin position="171"/>
        <end position="305"/>
    </location>
</feature>
<proteinExistence type="inferred from homology"/>
<name>A0A813ZFD9_9BILA</name>
<dbReference type="Proteomes" id="UP000663845">
    <property type="component" value="Unassembled WGS sequence"/>
</dbReference>
<dbReference type="SMART" id="SM00054">
    <property type="entry name" value="EFh"/>
    <property type="match status" value="2"/>
</dbReference>
<dbReference type="InterPro" id="IPR036964">
    <property type="entry name" value="RASGEF_cat_dom_sf"/>
</dbReference>
<dbReference type="GO" id="GO:0005886">
    <property type="term" value="C:plasma membrane"/>
    <property type="evidence" value="ECO:0007669"/>
    <property type="project" value="TreeGrafter"/>
</dbReference>
<feature type="compositionally biased region" description="Low complexity" evidence="9">
    <location>
        <begin position="824"/>
        <end position="839"/>
    </location>
</feature>
<evidence type="ECO:0000259" key="10">
    <source>
        <dbReference type="PROSITE" id="PS50009"/>
    </source>
</evidence>
<reference evidence="14" key="1">
    <citation type="submission" date="2021-02" db="EMBL/GenBank/DDBJ databases">
        <authorList>
            <person name="Nowell W R."/>
        </authorList>
    </citation>
    <scope>NUCLEOTIDE SEQUENCE</scope>
</reference>
<organism evidence="14 15">
    <name type="scientific">Adineta steineri</name>
    <dbReference type="NCBI Taxonomy" id="433720"/>
    <lineage>
        <taxon>Eukaryota</taxon>
        <taxon>Metazoa</taxon>
        <taxon>Spiralia</taxon>
        <taxon>Gnathifera</taxon>
        <taxon>Rotifera</taxon>
        <taxon>Eurotatoria</taxon>
        <taxon>Bdelloidea</taxon>
        <taxon>Adinetida</taxon>
        <taxon>Adinetidae</taxon>
        <taxon>Adineta</taxon>
    </lineage>
</organism>
<feature type="domain" description="EF-hand" evidence="13">
    <location>
        <begin position="694"/>
        <end position="722"/>
    </location>
</feature>
<evidence type="ECO:0000256" key="5">
    <source>
        <dbReference type="ARBA" id="ARBA00022833"/>
    </source>
</evidence>
<comment type="caution">
    <text evidence="14">The sequence shown here is derived from an EMBL/GenBank/DDBJ whole genome shotgun (WGS) entry which is preliminary data.</text>
</comment>
<feature type="region of interest" description="Disordered" evidence="9">
    <location>
        <begin position="781"/>
        <end position="845"/>
    </location>
</feature>
<dbReference type="PROSITE" id="PS50222">
    <property type="entry name" value="EF_HAND_2"/>
    <property type="match status" value="2"/>
</dbReference>
<dbReference type="PANTHER" id="PTHR23113">
    <property type="entry name" value="GUANINE NUCLEOTIDE EXCHANGE FACTOR"/>
    <property type="match status" value="1"/>
</dbReference>
<dbReference type="SUPFAM" id="SSF57889">
    <property type="entry name" value="Cysteine-rich domain"/>
    <property type="match status" value="1"/>
</dbReference>
<feature type="domain" description="Phorbol-ester/DAG-type" evidence="11">
    <location>
        <begin position="729"/>
        <end position="779"/>
    </location>
</feature>
<evidence type="ECO:0000313" key="15">
    <source>
        <dbReference type="Proteomes" id="UP000663845"/>
    </source>
</evidence>
<keyword evidence="6" id="KW-0106">Calcium</keyword>
<feature type="compositionally biased region" description="Basic and acidic residues" evidence="9">
    <location>
        <begin position="149"/>
        <end position="163"/>
    </location>
</feature>
<evidence type="ECO:0000256" key="1">
    <source>
        <dbReference type="ARBA" id="ARBA00009566"/>
    </source>
</evidence>
<dbReference type="PROSITE" id="PS50212">
    <property type="entry name" value="RASGEF_NTER"/>
    <property type="match status" value="1"/>
</dbReference>
<feature type="region of interest" description="Disordered" evidence="9">
    <location>
        <begin position="600"/>
        <end position="622"/>
    </location>
</feature>
<keyword evidence="5" id="KW-0862">Zinc</keyword>
<dbReference type="InterPro" id="IPR002219">
    <property type="entry name" value="PKC_DAG/PE"/>
</dbReference>
<feature type="region of interest" description="Disordered" evidence="9">
    <location>
        <begin position="1"/>
        <end position="78"/>
    </location>
</feature>
<dbReference type="Gene3D" id="1.10.238.10">
    <property type="entry name" value="EF-hand"/>
    <property type="match status" value="1"/>
</dbReference>
<dbReference type="InterPro" id="IPR011992">
    <property type="entry name" value="EF-hand-dom_pair"/>
</dbReference>
<evidence type="ECO:0000313" key="14">
    <source>
        <dbReference type="EMBL" id="CAF0897686.1"/>
    </source>
</evidence>
<feature type="coiled-coil region" evidence="8">
    <location>
        <begin position="1080"/>
        <end position="1121"/>
    </location>
</feature>
<evidence type="ECO:0000256" key="7">
    <source>
        <dbReference type="PROSITE-ProRule" id="PRU00168"/>
    </source>
</evidence>
<dbReference type="InterPro" id="IPR023578">
    <property type="entry name" value="Ras_GEF_dom_sf"/>
</dbReference>
<feature type="compositionally biased region" description="Low complexity" evidence="9">
    <location>
        <begin position="37"/>
        <end position="48"/>
    </location>
</feature>
<dbReference type="SMART" id="SM00147">
    <property type="entry name" value="RasGEF"/>
    <property type="match status" value="1"/>
</dbReference>
<dbReference type="PROSITE" id="PS00479">
    <property type="entry name" value="ZF_DAG_PE_1"/>
    <property type="match status" value="1"/>
</dbReference>
<dbReference type="GO" id="GO:0008270">
    <property type="term" value="F:zinc ion binding"/>
    <property type="evidence" value="ECO:0007669"/>
    <property type="project" value="UniProtKB-KW"/>
</dbReference>
<feature type="domain" description="Ras-GEF" evidence="10">
    <location>
        <begin position="331"/>
        <end position="562"/>
    </location>
</feature>
<evidence type="ECO:0000256" key="4">
    <source>
        <dbReference type="ARBA" id="ARBA00022771"/>
    </source>
</evidence>
<keyword evidence="4" id="KW-0863">Zinc-finger</keyword>
<dbReference type="PANTHER" id="PTHR23113:SF252">
    <property type="entry name" value="RAS GUANYL-RELEASING PROTEIN 3"/>
    <property type="match status" value="1"/>
</dbReference>
<comment type="similarity">
    <text evidence="1">Belongs to the RASGRP family.</text>
</comment>
<dbReference type="SUPFAM" id="SSF48366">
    <property type="entry name" value="Ras GEF"/>
    <property type="match status" value="1"/>
</dbReference>
<feature type="region of interest" description="Disordered" evidence="9">
    <location>
        <begin position="128"/>
        <end position="163"/>
    </location>
</feature>
<dbReference type="Pfam" id="PF13202">
    <property type="entry name" value="EF-hand_5"/>
    <property type="match status" value="2"/>
</dbReference>
<dbReference type="CDD" id="cd06224">
    <property type="entry name" value="REM"/>
    <property type="match status" value="1"/>
</dbReference>
<dbReference type="InterPro" id="IPR000651">
    <property type="entry name" value="Ras-like_Gua-exchang_fac_N"/>
</dbReference>
<feature type="compositionally biased region" description="Basic residues" evidence="9">
    <location>
        <begin position="1183"/>
        <end position="1192"/>
    </location>
</feature>
<feature type="compositionally biased region" description="Basic residues" evidence="9">
    <location>
        <begin position="804"/>
        <end position="814"/>
    </location>
</feature>
<evidence type="ECO:0000256" key="8">
    <source>
        <dbReference type="SAM" id="Coils"/>
    </source>
</evidence>
<feature type="compositionally biased region" description="Polar residues" evidence="9">
    <location>
        <begin position="784"/>
        <end position="803"/>
    </location>
</feature>
<evidence type="ECO:0000259" key="12">
    <source>
        <dbReference type="PROSITE" id="PS50212"/>
    </source>
</evidence>
<dbReference type="EMBL" id="CAJNOG010000075">
    <property type="protein sequence ID" value="CAF0897686.1"/>
    <property type="molecule type" value="Genomic_DNA"/>
</dbReference>
<keyword evidence="2 7" id="KW-0344">Guanine-nucleotide releasing factor</keyword>
<keyword evidence="8" id="KW-0175">Coiled coil</keyword>
<dbReference type="PROSITE" id="PS00018">
    <property type="entry name" value="EF_HAND_1"/>
    <property type="match status" value="2"/>
</dbReference>
<feature type="compositionally biased region" description="Low complexity" evidence="9">
    <location>
        <begin position="1195"/>
        <end position="1204"/>
    </location>
</feature>
<dbReference type="Pfam" id="PF00130">
    <property type="entry name" value="C1_1"/>
    <property type="match status" value="1"/>
</dbReference>
<feature type="compositionally biased region" description="Polar residues" evidence="9">
    <location>
        <begin position="128"/>
        <end position="142"/>
    </location>
</feature>
<dbReference type="GO" id="GO:0005085">
    <property type="term" value="F:guanyl-nucleotide exchange factor activity"/>
    <property type="evidence" value="ECO:0007669"/>
    <property type="project" value="UniProtKB-KW"/>
</dbReference>
<feature type="compositionally biased region" description="Pro residues" evidence="9">
    <location>
        <begin position="21"/>
        <end position="36"/>
    </location>
</feature>
<dbReference type="FunFam" id="1.10.840.10:FF:000003">
    <property type="entry name" value="Ras guanyl-releasing protein 3 isoform 1"/>
    <property type="match status" value="1"/>
</dbReference>
<gene>
    <name evidence="14" type="ORF">JYZ213_LOCUS10375</name>
</gene>
<evidence type="ECO:0000256" key="2">
    <source>
        <dbReference type="ARBA" id="ARBA00022658"/>
    </source>
</evidence>
<evidence type="ECO:0000259" key="13">
    <source>
        <dbReference type="PROSITE" id="PS50222"/>
    </source>
</evidence>
<dbReference type="SMART" id="SM00229">
    <property type="entry name" value="RasGEFN"/>
    <property type="match status" value="1"/>
</dbReference>
<dbReference type="CDD" id="cd20808">
    <property type="entry name" value="C1_RASGRP"/>
    <property type="match status" value="1"/>
</dbReference>
<dbReference type="PROSITE" id="PS00720">
    <property type="entry name" value="RASGEF"/>
    <property type="match status" value="1"/>
</dbReference>
<dbReference type="PROSITE" id="PS50081">
    <property type="entry name" value="ZF_DAG_PE_2"/>
    <property type="match status" value="1"/>
</dbReference>
<dbReference type="GO" id="GO:0007265">
    <property type="term" value="P:Ras protein signal transduction"/>
    <property type="evidence" value="ECO:0007669"/>
    <property type="project" value="TreeGrafter"/>
</dbReference>
<protein>
    <submittedName>
        <fullName evidence="14">Uncharacterized protein</fullName>
    </submittedName>
</protein>
<dbReference type="GO" id="GO:0005509">
    <property type="term" value="F:calcium ion binding"/>
    <property type="evidence" value="ECO:0007669"/>
    <property type="project" value="InterPro"/>
</dbReference>
<keyword evidence="3" id="KW-0479">Metal-binding</keyword>
<dbReference type="Gene3D" id="1.10.840.10">
    <property type="entry name" value="Ras guanine-nucleotide exchange factors catalytic domain"/>
    <property type="match status" value="1"/>
</dbReference>
<feature type="region of interest" description="Disordered" evidence="9">
    <location>
        <begin position="558"/>
        <end position="583"/>
    </location>
</feature>
<evidence type="ECO:0000256" key="3">
    <source>
        <dbReference type="ARBA" id="ARBA00022723"/>
    </source>
</evidence>
<dbReference type="InterPro" id="IPR046349">
    <property type="entry name" value="C1-like_sf"/>
</dbReference>
<dbReference type="SUPFAM" id="SSF47473">
    <property type="entry name" value="EF-hand"/>
    <property type="match status" value="1"/>
</dbReference>
<feature type="region of interest" description="Disordered" evidence="9">
    <location>
        <begin position="943"/>
        <end position="976"/>
    </location>
</feature>
<dbReference type="InterPro" id="IPR008937">
    <property type="entry name" value="Ras-like_GEF"/>
</dbReference>
<dbReference type="Pfam" id="PF00618">
    <property type="entry name" value="RasGEF_N"/>
    <property type="match status" value="1"/>
</dbReference>
<accession>A0A813ZFD9</accession>
<feature type="compositionally biased region" description="Polar residues" evidence="9">
    <location>
        <begin position="1"/>
        <end position="12"/>
    </location>
</feature>
<dbReference type="SMART" id="SM00109">
    <property type="entry name" value="C1"/>
    <property type="match status" value="1"/>
</dbReference>
<evidence type="ECO:0000259" key="11">
    <source>
        <dbReference type="PROSITE" id="PS50081"/>
    </source>
</evidence>
<feature type="compositionally biased region" description="Basic and acidic residues" evidence="9">
    <location>
        <begin position="967"/>
        <end position="976"/>
    </location>
</feature>
<evidence type="ECO:0000256" key="9">
    <source>
        <dbReference type="SAM" id="MobiDB-lite"/>
    </source>
</evidence>
<dbReference type="InterPro" id="IPR002048">
    <property type="entry name" value="EF_hand_dom"/>
</dbReference>
<feature type="region of interest" description="Disordered" evidence="9">
    <location>
        <begin position="1183"/>
        <end position="1204"/>
    </location>
</feature>
<sequence>MNITSSIQQPVPLSTDEPLISSPPPPIVLPSIPPQPSSSSQNFPVSSLISRSSIVDHRIKSRPGGVDNDTNKLSSTTTIKRSQAISNIQDLDEDSPVTFEIDTNEHLHGRKKVQVQTNPIYINYRSMNDSMSSIDKQQTNNSSGGGDESDTRSESSEKTPEYLEEDKPILSGIHVKGATFNRLIRLLIDSFQLDGTVIDDSEYPKVFFLMHKWIMESEYLSNMLYDLYKHSGDDYKKAININEKRFSKDYQLRICHAYNFWMKTFPMHFDLDKKLKETCEKMKNLIELSGDIECMKLVDLSQIPSFDWMRQMTVRNQIKNKTVSLGFNNIEPQTLAAQLTYLEWKILRRITFTDYKTYAIKNTLQDNPRLERSIQFFNGLSTWIQCMVLSKMTPKQRAEIIHKFLDVAKHLRELQNFNTCLAVIGGISHSALARLSKTMMCLSSEDLKLLGEMTDLLSSNSNYAQYRKHLADSDGFKIPIIGVHLKDIISLHVALQDRLEYDLINFRKLVQLSITFRTLTNLQVSVPPVQPNHDLINLLTLSLDLSYTEDEIYELSLAREPRSSVSSPDQPSRGLHPGETANDLTSDVYKKKEHMHGPVFADWAAGPDQPSRGLHPGETANDLTSDVYKKKEHMHGPVFADWAAGVSQTIDIQTIQRHVNAMVEAVFTTYDHDRDGYISHTEFEEIAQNFPFIDTFTVLDADQDGMISKTEMRSYFLRAKYHDLKGEFKHDFHETTYFKPTFCVHCTGLLWGLIKQGWKCKDCGINAHRHCKDQVVMECRQKRSNPVNKQSSMSGDTRPSRNSFRIRKARKRQKGTQTEDLNFSSSSSSSGTSESCTSSSDDEQQSIIHDKSPHHQLWNLRKPSSLKHRKHVLSDSNDDYYYTHPPSPPQQQQQMINNHQLINVIPVAQQLIPRGPLICSDSFEKWNDRSFIWNRPLPTPTLLSSAPSTSTGTSESTTSITTTTTKTEIDEHDKNESQVLRGQDAFLEGDVSDDDDDTSHFIAPKHTRRSLKTTICKDIGLITCPTLDDNDDDTCFTTNTNLQLVKTTTTNFGSSQNLNTRKLSLTESLHSLPTKSDATQNEIFERLRQAEEEKKRLEVENRAMKQELVRTKSKISSLKREMSSIQQLHLAQQQVHAQLSAPTIISSRQELENYQHSASQTYLKPSVFTYTTENCDRIRVNNHHHHHHHHPKIGSTSSTDDSLSPSYKITHPICSVQSTQTTSRSPPSTIINFSNLLSSPSLNYISNDQQQARRSVSLTPSATLCDSSISPSDEQLRLYLTETLQREKDSAV</sequence>
<dbReference type="Gene3D" id="3.30.60.20">
    <property type="match status" value="1"/>
</dbReference>
<dbReference type="CDD" id="cd00155">
    <property type="entry name" value="RasGEF"/>
    <property type="match status" value="1"/>
</dbReference>
<dbReference type="PROSITE" id="PS50009">
    <property type="entry name" value="RASGEF_CAT"/>
    <property type="match status" value="1"/>
</dbReference>
<feature type="compositionally biased region" description="Low complexity" evidence="9">
    <location>
        <begin position="943"/>
        <end position="966"/>
    </location>
</feature>
<dbReference type="Pfam" id="PF00617">
    <property type="entry name" value="RasGEF"/>
    <property type="match status" value="1"/>
</dbReference>
<dbReference type="Gene3D" id="1.20.870.10">
    <property type="entry name" value="Son of sevenless (SoS) protein Chain: S domain 1"/>
    <property type="match status" value="1"/>
</dbReference>